<evidence type="ECO:0000256" key="8">
    <source>
        <dbReference type="RuleBase" id="RU003903"/>
    </source>
</evidence>
<keyword evidence="5 8" id="KW-0028">Amino-acid biosynthesis</keyword>
<dbReference type="SUPFAM" id="SSF51735">
    <property type="entry name" value="NAD(P)-binding Rossmann-fold domains"/>
    <property type="match status" value="1"/>
</dbReference>
<evidence type="ECO:0000313" key="12">
    <source>
        <dbReference type="Proteomes" id="UP000225108"/>
    </source>
</evidence>
<name>A0A2G3PHK0_WILMA</name>
<evidence type="ECO:0000256" key="6">
    <source>
        <dbReference type="NCBIfam" id="TIGR00112"/>
    </source>
</evidence>
<dbReference type="SUPFAM" id="SSF48179">
    <property type="entry name" value="6-phosphogluconate dehydrogenase C-terminal domain-like"/>
    <property type="match status" value="1"/>
</dbReference>
<dbReference type="GO" id="GO:0055129">
    <property type="term" value="P:L-proline biosynthetic process"/>
    <property type="evidence" value="ECO:0007669"/>
    <property type="project" value="UniProtKB-UniRule"/>
</dbReference>
<organism evidence="11 12">
    <name type="scientific">Williamsia marianensis</name>
    <dbReference type="NCBI Taxonomy" id="85044"/>
    <lineage>
        <taxon>Bacteria</taxon>
        <taxon>Bacillati</taxon>
        <taxon>Actinomycetota</taxon>
        <taxon>Actinomycetes</taxon>
        <taxon>Mycobacteriales</taxon>
        <taxon>Nocardiaceae</taxon>
        <taxon>Williamsia</taxon>
    </lineage>
</organism>
<gene>
    <name evidence="5 11" type="primary">proC</name>
    <name evidence="11" type="ORF">CSW57_15985</name>
</gene>
<dbReference type="Gene3D" id="1.10.3730.10">
    <property type="entry name" value="ProC C-terminal domain-like"/>
    <property type="match status" value="1"/>
</dbReference>
<keyword evidence="3 5" id="KW-0560">Oxidoreductase</keyword>
<comment type="catalytic activity">
    <reaction evidence="5">
        <text>L-proline + NAD(+) = (S)-1-pyrroline-5-carboxylate + NADH + 2 H(+)</text>
        <dbReference type="Rhea" id="RHEA:14105"/>
        <dbReference type="ChEBI" id="CHEBI:15378"/>
        <dbReference type="ChEBI" id="CHEBI:17388"/>
        <dbReference type="ChEBI" id="CHEBI:57540"/>
        <dbReference type="ChEBI" id="CHEBI:57945"/>
        <dbReference type="ChEBI" id="CHEBI:60039"/>
        <dbReference type="EC" id="1.5.1.2"/>
    </reaction>
</comment>
<dbReference type="InterPro" id="IPR028939">
    <property type="entry name" value="P5C_Rdtase_cat_N"/>
</dbReference>
<dbReference type="InterPro" id="IPR036291">
    <property type="entry name" value="NAD(P)-bd_dom_sf"/>
</dbReference>
<protein>
    <recommendedName>
        <fullName evidence="5 6">Pyrroline-5-carboxylate reductase</fullName>
        <shortName evidence="5">P5C reductase</shortName>
        <shortName evidence="5">P5CR</shortName>
        <ecNumber evidence="5 6">1.5.1.2</ecNumber>
    </recommendedName>
    <alternativeName>
        <fullName evidence="5">PCA reductase</fullName>
    </alternativeName>
</protein>
<dbReference type="PROSITE" id="PS00521">
    <property type="entry name" value="P5CR"/>
    <property type="match status" value="1"/>
</dbReference>
<evidence type="ECO:0000256" key="2">
    <source>
        <dbReference type="ARBA" id="ARBA00022857"/>
    </source>
</evidence>
<reference evidence="11 12" key="1">
    <citation type="submission" date="2017-10" db="EMBL/GenBank/DDBJ databases">
        <title>The draft genome sequence of Williamsia sp. BULT 1.1 isolated from the semi-arid grassland soils from South Africa.</title>
        <authorList>
            <person name="Kabwe M.H."/>
            <person name="Govender N."/>
            <person name="Mutseka Lunga P."/>
            <person name="Vikram S."/>
            <person name="Makhalanyane T.P."/>
        </authorList>
    </citation>
    <scope>NUCLEOTIDE SEQUENCE [LARGE SCALE GENOMIC DNA]</scope>
    <source>
        <strain evidence="11 12">BULT 1.1</strain>
    </source>
</reference>
<evidence type="ECO:0000256" key="3">
    <source>
        <dbReference type="ARBA" id="ARBA00023002"/>
    </source>
</evidence>
<dbReference type="Pfam" id="PF14748">
    <property type="entry name" value="P5CR_dimer"/>
    <property type="match status" value="1"/>
</dbReference>
<dbReference type="Proteomes" id="UP000225108">
    <property type="component" value="Unassembled WGS sequence"/>
</dbReference>
<dbReference type="UniPathway" id="UPA00098">
    <property type="reaction ID" value="UER00361"/>
</dbReference>
<evidence type="ECO:0000256" key="1">
    <source>
        <dbReference type="ARBA" id="ARBA00005525"/>
    </source>
</evidence>
<dbReference type="EC" id="1.5.1.2" evidence="5 6"/>
<evidence type="ECO:0000259" key="10">
    <source>
        <dbReference type="Pfam" id="PF14748"/>
    </source>
</evidence>
<dbReference type="InterPro" id="IPR053790">
    <property type="entry name" value="P5CR-like_CS"/>
</dbReference>
<keyword evidence="2 5" id="KW-0521">NADP</keyword>
<comment type="catalytic activity">
    <reaction evidence="5 8">
        <text>L-proline + NADP(+) = (S)-1-pyrroline-5-carboxylate + NADPH + 2 H(+)</text>
        <dbReference type="Rhea" id="RHEA:14109"/>
        <dbReference type="ChEBI" id="CHEBI:15378"/>
        <dbReference type="ChEBI" id="CHEBI:17388"/>
        <dbReference type="ChEBI" id="CHEBI:57783"/>
        <dbReference type="ChEBI" id="CHEBI:58349"/>
        <dbReference type="ChEBI" id="CHEBI:60039"/>
        <dbReference type="EC" id="1.5.1.2"/>
    </reaction>
</comment>
<comment type="similarity">
    <text evidence="1 5 8">Belongs to the pyrroline-5-carboxylate reductase family.</text>
</comment>
<proteinExistence type="inferred from homology"/>
<feature type="domain" description="Pyrroline-5-carboxylate reductase catalytic N-terminal" evidence="9">
    <location>
        <begin position="4"/>
        <end position="81"/>
    </location>
</feature>
<comment type="pathway">
    <text evidence="5 8">Amino-acid biosynthesis; L-proline biosynthesis; L-proline from L-glutamate 5-semialdehyde: step 1/1.</text>
</comment>
<sequence length="278" mass="28673">MTQRIAIIGGGKIGEALLAGLIKTGKPTKDLVVAEKSARRAKEITEDYGVRVTDIPDAVEGANIVVLAIKPGDVDAVLSIIADVEDVGEAERLTVTLVGGLPMLKYENALPAGAPVVRVMPNTPMLVGEAMCGIAAGRYATDEHVATVVTLLETVGKVVVVPERQMDAITALSGSGPAYVFLLAEAMIDAGVSMGLTRSMATELAAQTVRGAGVLLTDSGVSPVDLRAAVTSPAGTTAEALRELERYGMRHAVSEAMRANAAKSEATGRAVLANIETS</sequence>
<dbReference type="Pfam" id="PF03807">
    <property type="entry name" value="F420_oxidored"/>
    <property type="match status" value="1"/>
</dbReference>
<comment type="function">
    <text evidence="4 5">Catalyzes the reduction of 1-pyrroline-5-carboxylate (PCA) to L-proline.</text>
</comment>
<dbReference type="GO" id="GO:0004735">
    <property type="term" value="F:pyrroline-5-carboxylate reductase activity"/>
    <property type="evidence" value="ECO:0007669"/>
    <property type="project" value="UniProtKB-UniRule"/>
</dbReference>
<evidence type="ECO:0000256" key="5">
    <source>
        <dbReference type="HAMAP-Rule" id="MF_01925"/>
    </source>
</evidence>
<comment type="caution">
    <text evidence="11">The sequence shown here is derived from an EMBL/GenBank/DDBJ whole genome shotgun (WGS) entry which is preliminary data.</text>
</comment>
<dbReference type="EMBL" id="PEBD01000010">
    <property type="protein sequence ID" value="PHV65294.1"/>
    <property type="molecule type" value="Genomic_DNA"/>
</dbReference>
<dbReference type="FunFam" id="1.10.3730.10:FF:000001">
    <property type="entry name" value="Pyrroline-5-carboxylate reductase"/>
    <property type="match status" value="1"/>
</dbReference>
<dbReference type="RefSeq" id="WP_099383701.1">
    <property type="nucleotide sequence ID" value="NZ_PEBD01000010.1"/>
</dbReference>
<evidence type="ECO:0000256" key="7">
    <source>
        <dbReference type="PIRSR" id="PIRSR000193-1"/>
    </source>
</evidence>
<dbReference type="PANTHER" id="PTHR11645">
    <property type="entry name" value="PYRROLINE-5-CARBOXYLATE REDUCTASE"/>
    <property type="match status" value="1"/>
</dbReference>
<evidence type="ECO:0000259" key="9">
    <source>
        <dbReference type="Pfam" id="PF03807"/>
    </source>
</evidence>
<dbReference type="GO" id="GO:0005737">
    <property type="term" value="C:cytoplasm"/>
    <property type="evidence" value="ECO:0007669"/>
    <property type="project" value="UniProtKB-SubCell"/>
</dbReference>
<evidence type="ECO:0000313" key="11">
    <source>
        <dbReference type="EMBL" id="PHV65294.1"/>
    </source>
</evidence>
<dbReference type="Gene3D" id="3.40.50.720">
    <property type="entry name" value="NAD(P)-binding Rossmann-like Domain"/>
    <property type="match status" value="1"/>
</dbReference>
<comment type="subcellular location">
    <subcellularLocation>
        <location evidence="5">Cytoplasm</location>
    </subcellularLocation>
</comment>
<dbReference type="InterPro" id="IPR000304">
    <property type="entry name" value="Pyrroline-COOH_reductase"/>
</dbReference>
<dbReference type="InterPro" id="IPR029036">
    <property type="entry name" value="P5CR_dimer"/>
</dbReference>
<feature type="domain" description="Pyrroline-5-carboxylate reductase dimerisation" evidence="10">
    <location>
        <begin position="163"/>
        <end position="265"/>
    </location>
</feature>
<keyword evidence="5" id="KW-0963">Cytoplasm</keyword>
<dbReference type="InterPro" id="IPR008927">
    <property type="entry name" value="6-PGluconate_DH-like_C_sf"/>
</dbReference>
<feature type="binding site" evidence="7">
    <location>
        <begin position="68"/>
        <end position="71"/>
    </location>
    <ligand>
        <name>NADP(+)</name>
        <dbReference type="ChEBI" id="CHEBI:58349"/>
    </ligand>
</feature>
<keyword evidence="5 8" id="KW-0641">Proline biosynthesis</keyword>
<dbReference type="AlphaFoldDB" id="A0A2G3PHK0"/>
<dbReference type="HAMAP" id="MF_01925">
    <property type="entry name" value="P5C_reductase"/>
    <property type="match status" value="1"/>
</dbReference>
<dbReference type="PANTHER" id="PTHR11645:SF0">
    <property type="entry name" value="PYRROLINE-5-CARBOXYLATE REDUCTASE 3"/>
    <property type="match status" value="1"/>
</dbReference>
<evidence type="ECO:0000256" key="4">
    <source>
        <dbReference type="ARBA" id="ARBA00058118"/>
    </source>
</evidence>
<dbReference type="NCBIfam" id="TIGR00112">
    <property type="entry name" value="proC"/>
    <property type="match status" value="1"/>
</dbReference>
<accession>A0A2G3PHK0</accession>
<dbReference type="PIRSF" id="PIRSF000193">
    <property type="entry name" value="Pyrrol-5-carb_rd"/>
    <property type="match status" value="1"/>
</dbReference>